<dbReference type="InterPro" id="IPR015946">
    <property type="entry name" value="KH_dom-like_a/b"/>
</dbReference>
<comment type="similarity">
    <text evidence="1 8 9">Belongs to the universal ribosomal protein uS3 family.</text>
</comment>
<dbReference type="InterPro" id="IPR005704">
    <property type="entry name" value="Ribosomal_uS3_bac-typ"/>
</dbReference>
<dbReference type="FunFam" id="3.30.300.20:FF:000001">
    <property type="entry name" value="30S ribosomal protein S3"/>
    <property type="match status" value="1"/>
</dbReference>
<dbReference type="InterPro" id="IPR004044">
    <property type="entry name" value="KH_dom_type_2"/>
</dbReference>
<dbReference type="InterPro" id="IPR018280">
    <property type="entry name" value="Ribosomal_uS3_CS"/>
</dbReference>
<proteinExistence type="inferred from homology"/>
<dbReference type="SUPFAM" id="SSF54821">
    <property type="entry name" value="Ribosomal protein S3 C-terminal domain"/>
    <property type="match status" value="1"/>
</dbReference>
<gene>
    <name evidence="8" type="primary">rpsC</name>
    <name evidence="11" type="ORF">A3I30_02935</name>
</gene>
<evidence type="ECO:0000256" key="3">
    <source>
        <dbReference type="ARBA" id="ARBA00022884"/>
    </source>
</evidence>
<protein>
    <recommendedName>
        <fullName evidence="7 8">Small ribosomal subunit protein uS3</fullName>
    </recommendedName>
</protein>
<keyword evidence="5 8" id="KW-0687">Ribonucleoprotein</keyword>
<dbReference type="Gene3D" id="3.30.300.20">
    <property type="match status" value="1"/>
</dbReference>
<dbReference type="GO" id="GO:0003729">
    <property type="term" value="F:mRNA binding"/>
    <property type="evidence" value="ECO:0007669"/>
    <property type="project" value="UniProtKB-UniRule"/>
</dbReference>
<dbReference type="PROSITE" id="PS00548">
    <property type="entry name" value="RIBOSOMAL_S3"/>
    <property type="match status" value="1"/>
</dbReference>
<dbReference type="SMART" id="SM00322">
    <property type="entry name" value="KH"/>
    <property type="match status" value="1"/>
</dbReference>
<evidence type="ECO:0000256" key="2">
    <source>
        <dbReference type="ARBA" id="ARBA00022730"/>
    </source>
</evidence>
<dbReference type="InterPro" id="IPR001351">
    <property type="entry name" value="Ribosomal_uS3_C"/>
</dbReference>
<dbReference type="PROSITE" id="PS50823">
    <property type="entry name" value="KH_TYPE_2"/>
    <property type="match status" value="1"/>
</dbReference>
<dbReference type="PANTHER" id="PTHR11760">
    <property type="entry name" value="30S/40S RIBOSOMAL PROTEIN S3"/>
    <property type="match status" value="1"/>
</dbReference>
<evidence type="ECO:0000256" key="8">
    <source>
        <dbReference type="HAMAP-Rule" id="MF_01309"/>
    </source>
</evidence>
<dbReference type="InterPro" id="IPR009019">
    <property type="entry name" value="KH_sf_prok-type"/>
</dbReference>
<dbReference type="Proteomes" id="UP000177197">
    <property type="component" value="Unassembled WGS sequence"/>
</dbReference>
<dbReference type="EMBL" id="MEYV01000011">
    <property type="protein sequence ID" value="OGD40197.1"/>
    <property type="molecule type" value="Genomic_DNA"/>
</dbReference>
<dbReference type="Gene3D" id="3.30.1140.32">
    <property type="entry name" value="Ribosomal protein S3, C-terminal domain"/>
    <property type="match status" value="1"/>
</dbReference>
<comment type="subunit">
    <text evidence="8">Part of the 30S ribosomal subunit. Forms a tight complex with proteins S10 and S14.</text>
</comment>
<evidence type="ECO:0000256" key="4">
    <source>
        <dbReference type="ARBA" id="ARBA00022980"/>
    </source>
</evidence>
<evidence type="ECO:0000256" key="9">
    <source>
        <dbReference type="RuleBase" id="RU003624"/>
    </source>
</evidence>
<organism evidence="11 12">
    <name type="scientific">Candidatus Azambacteria bacterium RIFCSPLOWO2_02_FULL_44_14</name>
    <dbReference type="NCBI Taxonomy" id="1797306"/>
    <lineage>
        <taxon>Bacteria</taxon>
        <taxon>Candidatus Azamiibacteriota</taxon>
    </lineage>
</organism>
<dbReference type="InterPro" id="IPR004087">
    <property type="entry name" value="KH_dom"/>
</dbReference>
<dbReference type="NCBIfam" id="TIGR01009">
    <property type="entry name" value="rpsC_bact"/>
    <property type="match status" value="1"/>
</dbReference>
<evidence type="ECO:0000313" key="12">
    <source>
        <dbReference type="Proteomes" id="UP000177197"/>
    </source>
</evidence>
<reference evidence="11 12" key="1">
    <citation type="journal article" date="2016" name="Nat. Commun.">
        <title>Thousands of microbial genomes shed light on interconnected biogeochemical processes in an aquifer system.</title>
        <authorList>
            <person name="Anantharaman K."/>
            <person name="Brown C.T."/>
            <person name="Hug L.A."/>
            <person name="Sharon I."/>
            <person name="Castelle C.J."/>
            <person name="Probst A.J."/>
            <person name="Thomas B.C."/>
            <person name="Singh A."/>
            <person name="Wilkins M.J."/>
            <person name="Karaoz U."/>
            <person name="Brodie E.L."/>
            <person name="Williams K.H."/>
            <person name="Hubbard S.S."/>
            <person name="Banfield J.F."/>
        </authorList>
    </citation>
    <scope>NUCLEOTIDE SEQUENCE [LARGE SCALE GENOMIC DNA]</scope>
</reference>
<dbReference type="GO" id="GO:0003735">
    <property type="term" value="F:structural constituent of ribosome"/>
    <property type="evidence" value="ECO:0007669"/>
    <property type="project" value="InterPro"/>
</dbReference>
<keyword evidence="4 8" id="KW-0689">Ribosomal protein</keyword>
<dbReference type="SUPFAM" id="SSF54814">
    <property type="entry name" value="Prokaryotic type KH domain (KH-domain type II)"/>
    <property type="match status" value="1"/>
</dbReference>
<sequence length="227" mass="25921">MGQKVHPIGFRLGITSNWKSRWLRKKSFRFFLQEDFEIREWLAKHFPKGTLATAEIERSGDSITVILRTAKPGLIIGRGGTGLEDLKKMLEKIVKKLRLGKRYAEGKWNLKLEVQEIKKPEMDAEIVAQNVASELERRIPFRRVMKSTIERVMQQKGVEGVKIILKGRLDGSEMARNERLGKGKIPAQTLRANLDFGQSEALTTYGVIGVKVWIYKGEIFADAQNQK</sequence>
<evidence type="ECO:0000256" key="5">
    <source>
        <dbReference type="ARBA" id="ARBA00023274"/>
    </source>
</evidence>
<evidence type="ECO:0000259" key="10">
    <source>
        <dbReference type="PROSITE" id="PS50823"/>
    </source>
</evidence>
<evidence type="ECO:0000313" key="11">
    <source>
        <dbReference type="EMBL" id="OGD40197.1"/>
    </source>
</evidence>
<accession>A0A1F5CBG5</accession>
<comment type="function">
    <text evidence="6 8">Binds the lower part of the 30S subunit head. Binds mRNA in the 70S ribosome, positioning it for translation.</text>
</comment>
<keyword evidence="3 8" id="KW-0694">RNA-binding</keyword>
<dbReference type="InterPro" id="IPR057258">
    <property type="entry name" value="Ribosomal_uS3"/>
</dbReference>
<feature type="domain" description="KH type-2" evidence="10">
    <location>
        <begin position="38"/>
        <end position="118"/>
    </location>
</feature>
<name>A0A1F5CBG5_9BACT</name>
<keyword evidence="2 8" id="KW-0699">rRNA-binding</keyword>
<dbReference type="GO" id="GO:0022627">
    <property type="term" value="C:cytosolic small ribosomal subunit"/>
    <property type="evidence" value="ECO:0007669"/>
    <property type="project" value="TreeGrafter"/>
</dbReference>
<dbReference type="GO" id="GO:0019843">
    <property type="term" value="F:rRNA binding"/>
    <property type="evidence" value="ECO:0007669"/>
    <property type="project" value="UniProtKB-UniRule"/>
</dbReference>
<dbReference type="AlphaFoldDB" id="A0A1F5CBG5"/>
<comment type="caution">
    <text evidence="11">The sequence shown here is derived from an EMBL/GenBank/DDBJ whole genome shotgun (WGS) entry which is preliminary data.</text>
</comment>
<evidence type="ECO:0000256" key="6">
    <source>
        <dbReference type="ARBA" id="ARBA00024998"/>
    </source>
</evidence>
<dbReference type="GO" id="GO:0006412">
    <property type="term" value="P:translation"/>
    <property type="evidence" value="ECO:0007669"/>
    <property type="project" value="UniProtKB-UniRule"/>
</dbReference>
<dbReference type="HAMAP" id="MF_01309_B">
    <property type="entry name" value="Ribosomal_uS3_B"/>
    <property type="match status" value="1"/>
</dbReference>
<evidence type="ECO:0000256" key="1">
    <source>
        <dbReference type="ARBA" id="ARBA00010761"/>
    </source>
</evidence>
<dbReference type="Pfam" id="PF07650">
    <property type="entry name" value="KH_2"/>
    <property type="match status" value="1"/>
</dbReference>
<dbReference type="PANTHER" id="PTHR11760:SF19">
    <property type="entry name" value="SMALL RIBOSOMAL SUBUNIT PROTEIN US3C"/>
    <property type="match status" value="1"/>
</dbReference>
<dbReference type="Pfam" id="PF00189">
    <property type="entry name" value="Ribosomal_S3_C"/>
    <property type="match status" value="1"/>
</dbReference>
<dbReference type="InterPro" id="IPR036419">
    <property type="entry name" value="Ribosomal_S3_C_sf"/>
</dbReference>
<dbReference type="CDD" id="cd02412">
    <property type="entry name" value="KH-II_30S_S3"/>
    <property type="match status" value="1"/>
</dbReference>
<evidence type="ECO:0000256" key="7">
    <source>
        <dbReference type="ARBA" id="ARBA00035257"/>
    </source>
</evidence>